<reference evidence="2" key="1">
    <citation type="journal article" date="2023" name="Proc. Natl. Acad. Sci. U.S.A.">
        <title>Genomic and structural basis for evolution of tropane alkaloid biosynthesis.</title>
        <authorList>
            <person name="Wanga Y.-J."/>
            <person name="Taina T."/>
            <person name="Yua J.-Y."/>
            <person name="Lia J."/>
            <person name="Xua B."/>
            <person name="Chenc J."/>
            <person name="D'Auriad J.C."/>
            <person name="Huanga J.-P."/>
            <person name="Huanga S.-X."/>
        </authorList>
    </citation>
    <scope>NUCLEOTIDE SEQUENCE [LARGE SCALE GENOMIC DNA]</scope>
    <source>
        <strain evidence="2">cv. KIB-2019</strain>
    </source>
</reference>
<accession>A0A9Q1MM88</accession>
<comment type="caution">
    <text evidence="1">The sequence shown here is derived from an EMBL/GenBank/DDBJ whole genome shotgun (WGS) entry which is preliminary data.</text>
</comment>
<proteinExistence type="predicted"/>
<dbReference type="AlphaFoldDB" id="A0A9Q1MM88"/>
<name>A0A9Q1MM88_9SOLA</name>
<evidence type="ECO:0000313" key="1">
    <source>
        <dbReference type="EMBL" id="KAJ8562944.1"/>
    </source>
</evidence>
<gene>
    <name evidence="1" type="ORF">K7X08_031396</name>
</gene>
<keyword evidence="2" id="KW-1185">Reference proteome</keyword>
<dbReference type="Proteomes" id="UP001152561">
    <property type="component" value="Unassembled WGS sequence"/>
</dbReference>
<dbReference type="EMBL" id="JAJAGQ010000005">
    <property type="protein sequence ID" value="KAJ8562944.1"/>
    <property type="molecule type" value="Genomic_DNA"/>
</dbReference>
<evidence type="ECO:0000313" key="2">
    <source>
        <dbReference type="Proteomes" id="UP001152561"/>
    </source>
</evidence>
<organism evidence="1 2">
    <name type="scientific">Anisodus acutangulus</name>
    <dbReference type="NCBI Taxonomy" id="402998"/>
    <lineage>
        <taxon>Eukaryota</taxon>
        <taxon>Viridiplantae</taxon>
        <taxon>Streptophyta</taxon>
        <taxon>Embryophyta</taxon>
        <taxon>Tracheophyta</taxon>
        <taxon>Spermatophyta</taxon>
        <taxon>Magnoliopsida</taxon>
        <taxon>eudicotyledons</taxon>
        <taxon>Gunneridae</taxon>
        <taxon>Pentapetalae</taxon>
        <taxon>asterids</taxon>
        <taxon>lamiids</taxon>
        <taxon>Solanales</taxon>
        <taxon>Solanaceae</taxon>
        <taxon>Solanoideae</taxon>
        <taxon>Hyoscyameae</taxon>
        <taxon>Anisodus</taxon>
    </lineage>
</organism>
<protein>
    <submittedName>
        <fullName evidence="1">Uncharacterized protein</fullName>
    </submittedName>
</protein>
<sequence length="75" mass="7884">MKSHAYELLFGPSLCNGSCIYPGSGGRNGTFTNSSSNAPSTNSTSSGCHSQYSQDVRIFLSSLIVDLIICTAAFL</sequence>